<keyword evidence="2 8" id="KW-0378">Hydrolase</keyword>
<protein>
    <recommendedName>
        <fullName evidence="7">Beta-D-glucoside glucohydrolase</fullName>
    </recommendedName>
    <alternativeName>
        <fullName evidence="5">Cellobiase</fullName>
    </alternativeName>
    <alternativeName>
        <fullName evidence="6">Gentiobiase</fullName>
    </alternativeName>
</protein>
<feature type="domain" description="Fibronectin type III-like" evidence="9">
    <location>
        <begin position="616"/>
        <end position="686"/>
    </location>
</feature>
<evidence type="ECO:0000256" key="6">
    <source>
        <dbReference type="ARBA" id="ARBA00032194"/>
    </source>
</evidence>
<name>A0A2W7BUP7_9HYPH</name>
<keyword evidence="4 8" id="KW-0326">Glycosidase</keyword>
<evidence type="ECO:0000259" key="9">
    <source>
        <dbReference type="SMART" id="SM01217"/>
    </source>
</evidence>
<dbReference type="Pfam" id="PF00933">
    <property type="entry name" value="Glyco_hydro_3"/>
    <property type="match status" value="1"/>
</dbReference>
<dbReference type="FunFam" id="2.60.40.10:FF:000495">
    <property type="entry name" value="Periplasmic beta-glucosidase"/>
    <property type="match status" value="1"/>
</dbReference>
<dbReference type="InterPro" id="IPR050288">
    <property type="entry name" value="Cellulose_deg_GH3"/>
</dbReference>
<dbReference type="InterPro" id="IPR036881">
    <property type="entry name" value="Glyco_hydro_3_C_sf"/>
</dbReference>
<organism evidence="10 11">
    <name type="scientific">Mesorhizobium kowhaii</name>
    <dbReference type="NCBI Taxonomy" id="1300272"/>
    <lineage>
        <taxon>Bacteria</taxon>
        <taxon>Pseudomonadati</taxon>
        <taxon>Pseudomonadota</taxon>
        <taxon>Alphaproteobacteria</taxon>
        <taxon>Hyphomicrobiales</taxon>
        <taxon>Phyllobacteriaceae</taxon>
        <taxon>Mesorhizobium</taxon>
    </lineage>
</organism>
<dbReference type="Gene3D" id="2.60.40.10">
    <property type="entry name" value="Immunoglobulins"/>
    <property type="match status" value="1"/>
</dbReference>
<dbReference type="PRINTS" id="PR00133">
    <property type="entry name" value="GLHYDRLASE3"/>
</dbReference>
<evidence type="ECO:0000256" key="5">
    <source>
        <dbReference type="ARBA" id="ARBA00031448"/>
    </source>
</evidence>
<proteinExistence type="inferred from homology"/>
<dbReference type="InterPro" id="IPR017853">
    <property type="entry name" value="GH"/>
</dbReference>
<comment type="similarity">
    <text evidence="1 8">Belongs to the glycosyl hydrolase 3 family.</text>
</comment>
<evidence type="ECO:0000313" key="10">
    <source>
        <dbReference type="EMBL" id="PZV34610.1"/>
    </source>
</evidence>
<gene>
    <name evidence="10" type="ORF">B5V02_31315</name>
</gene>
<evidence type="ECO:0000256" key="3">
    <source>
        <dbReference type="ARBA" id="ARBA00023277"/>
    </source>
</evidence>
<dbReference type="OrthoDB" id="9781691at2"/>
<dbReference type="Pfam" id="PF14310">
    <property type="entry name" value="Fn3-like"/>
    <property type="match status" value="1"/>
</dbReference>
<keyword evidence="11" id="KW-1185">Reference proteome</keyword>
<evidence type="ECO:0000256" key="8">
    <source>
        <dbReference type="RuleBase" id="RU361161"/>
    </source>
</evidence>
<dbReference type="SMART" id="SM01217">
    <property type="entry name" value="Fn3_like"/>
    <property type="match status" value="1"/>
</dbReference>
<dbReference type="Pfam" id="PF01915">
    <property type="entry name" value="Glyco_hydro_3_C"/>
    <property type="match status" value="1"/>
</dbReference>
<dbReference type="GO" id="GO:0008422">
    <property type="term" value="F:beta-glucosidase activity"/>
    <property type="evidence" value="ECO:0007669"/>
    <property type="project" value="UniProtKB-ARBA"/>
</dbReference>
<evidence type="ECO:0000256" key="1">
    <source>
        <dbReference type="ARBA" id="ARBA00005336"/>
    </source>
</evidence>
<keyword evidence="3" id="KW-0119">Carbohydrate metabolism</keyword>
<dbReference type="InterPro" id="IPR002772">
    <property type="entry name" value="Glyco_hydro_3_C"/>
</dbReference>
<dbReference type="AlphaFoldDB" id="A0A2W7BUP7"/>
<dbReference type="PROSITE" id="PS00775">
    <property type="entry name" value="GLYCOSYL_HYDROL_F3"/>
    <property type="match status" value="1"/>
</dbReference>
<dbReference type="Gene3D" id="3.20.20.300">
    <property type="entry name" value="Glycoside hydrolase, family 3, N-terminal domain"/>
    <property type="match status" value="1"/>
</dbReference>
<dbReference type="PANTHER" id="PTHR42715:SF10">
    <property type="entry name" value="BETA-GLUCOSIDASE"/>
    <property type="match status" value="1"/>
</dbReference>
<dbReference type="EMBL" id="MZXV01000070">
    <property type="protein sequence ID" value="PZV34610.1"/>
    <property type="molecule type" value="Genomic_DNA"/>
</dbReference>
<evidence type="ECO:0000256" key="4">
    <source>
        <dbReference type="ARBA" id="ARBA00023295"/>
    </source>
</evidence>
<accession>A0A2W7BUP7</accession>
<dbReference type="SUPFAM" id="SSF51445">
    <property type="entry name" value="(Trans)glycosidases"/>
    <property type="match status" value="1"/>
</dbReference>
<sequence length="791" mass="87074">MISEKFKAGDFRALVAEMTDEEKVSLLAGHRMWKTQAIERLGIPHMVMTDGTYGVRYSIPQIDDDQAGGMDFAAFLSVVNQRADHVQTAWGQMKPATCFPNGTSLACSWDVDLAHRLGEALARECQEFGVHLLLGPGINIRRTPLGGRSYEYYAEDPILTGDFAAGVISGLQENGVGASLKHFACNNSEVERTTMDSIVEERALREIYLKGFERAIRQSEPWTVMSSYNRLNGVQAAENSWLLTKVLREEWGYDGLVVSDWHGVKDRPASLIAGNDLDMPESETRKADLLAAIEAGDVDRAPVDRACERVLELVRKARQGENRTVTFDRAQHHALARRLAADSMVLLKNDGGLLPISQTKVKRIAIVGEGAAAPVIQGSGCATTTPTSKDVPVDEIRKLAGSDISIDVFQGTSEIASECEVLVNEAVQGVAGADIVLVFVNTENGYDGEGSDRRSLGLAPGHDALVERLARANPNIVVIISSPDAVAMPWIGKVPAVIEMFFSGQATGGAVADILFGRVNPSGKLTTTFPKRMEDMPTYLTYPGENGRHVYSEGIFVGYRWYDARGIEPLFPFGFGLSYTEFAYSNLALDRTILRTGEKVAVSFAVTNTGKVGGKEICQVYARYGRPRLTRPVRELKGFAKVELKPGESRTVTVDIAAQDLCAYDTALQAWVLDNDAVTIEVASSSRDIRLSTELQTVSAVAVHRRIERDTQPIFILENPAARRKFNRFLQKQLDISPEDADRMLEHCTNSFVGIFTTFDRRFRRTFPKADIEALLAEINQEADQQQRRAA</sequence>
<dbReference type="InterPro" id="IPR036962">
    <property type="entry name" value="Glyco_hydro_3_N_sf"/>
</dbReference>
<dbReference type="InterPro" id="IPR013783">
    <property type="entry name" value="Ig-like_fold"/>
</dbReference>
<evidence type="ECO:0000256" key="2">
    <source>
        <dbReference type="ARBA" id="ARBA00022801"/>
    </source>
</evidence>
<dbReference type="InterPro" id="IPR026891">
    <property type="entry name" value="Fn3-like"/>
</dbReference>
<dbReference type="InterPro" id="IPR019800">
    <property type="entry name" value="Glyco_hydro_3_AS"/>
</dbReference>
<dbReference type="SUPFAM" id="SSF52279">
    <property type="entry name" value="Beta-D-glucan exohydrolase, C-terminal domain"/>
    <property type="match status" value="1"/>
</dbReference>
<dbReference type="GO" id="GO:0005975">
    <property type="term" value="P:carbohydrate metabolic process"/>
    <property type="evidence" value="ECO:0007669"/>
    <property type="project" value="InterPro"/>
</dbReference>
<dbReference type="PANTHER" id="PTHR42715">
    <property type="entry name" value="BETA-GLUCOSIDASE"/>
    <property type="match status" value="1"/>
</dbReference>
<evidence type="ECO:0000313" key="11">
    <source>
        <dbReference type="Proteomes" id="UP000248616"/>
    </source>
</evidence>
<evidence type="ECO:0000256" key="7">
    <source>
        <dbReference type="ARBA" id="ARBA00032594"/>
    </source>
</evidence>
<comment type="caution">
    <text evidence="10">The sequence shown here is derived from an EMBL/GenBank/DDBJ whole genome shotgun (WGS) entry which is preliminary data.</text>
</comment>
<dbReference type="RefSeq" id="WP_111547924.1">
    <property type="nucleotide sequence ID" value="NZ_MZXV01000070.1"/>
</dbReference>
<reference evidence="11" key="1">
    <citation type="submission" date="2017-03" db="EMBL/GenBank/DDBJ databases">
        <authorList>
            <person name="Safronova V.I."/>
            <person name="Sazanova A.L."/>
            <person name="Chirak E.R."/>
        </authorList>
    </citation>
    <scope>NUCLEOTIDE SEQUENCE [LARGE SCALE GENOMIC DNA]</scope>
    <source>
        <strain evidence="11">Ach-343</strain>
    </source>
</reference>
<dbReference type="Proteomes" id="UP000248616">
    <property type="component" value="Unassembled WGS sequence"/>
</dbReference>
<dbReference type="InterPro" id="IPR001764">
    <property type="entry name" value="Glyco_hydro_3_N"/>
</dbReference>
<dbReference type="Gene3D" id="3.40.50.1700">
    <property type="entry name" value="Glycoside hydrolase family 3 C-terminal domain"/>
    <property type="match status" value="1"/>
</dbReference>